<organism evidence="5">
    <name type="scientific">Kwoniella dejecticola CBS 10117</name>
    <dbReference type="NCBI Taxonomy" id="1296121"/>
    <lineage>
        <taxon>Eukaryota</taxon>
        <taxon>Fungi</taxon>
        <taxon>Dikarya</taxon>
        <taxon>Basidiomycota</taxon>
        <taxon>Agaricomycotina</taxon>
        <taxon>Tremellomycetes</taxon>
        <taxon>Tremellales</taxon>
        <taxon>Cryptococcaceae</taxon>
        <taxon>Kwoniella</taxon>
    </lineage>
</organism>
<evidence type="ECO:0008006" key="8">
    <source>
        <dbReference type="Google" id="ProtNLM"/>
    </source>
</evidence>
<dbReference type="VEuPathDB" id="FungiDB:I303_00026"/>
<evidence type="ECO:0000256" key="4">
    <source>
        <dbReference type="ARBA" id="ARBA00022691"/>
    </source>
</evidence>
<evidence type="ECO:0000256" key="3">
    <source>
        <dbReference type="ARBA" id="ARBA00022679"/>
    </source>
</evidence>
<reference evidence="6" key="2">
    <citation type="submission" date="2013-07" db="EMBL/GenBank/DDBJ databases">
        <authorList>
            <consortium name="The Broad Institute Genome Sequencing Platform"/>
            <person name="Cuomo C."/>
            <person name="Litvintseva A."/>
            <person name="Chen Y."/>
            <person name="Heitman J."/>
            <person name="Sun S."/>
            <person name="Springer D."/>
            <person name="Dromer F."/>
            <person name="Young S.K."/>
            <person name="Zeng Q."/>
            <person name="Gargeya S."/>
            <person name="Fitzgerald M."/>
            <person name="Abouelleil A."/>
            <person name="Alvarado L."/>
            <person name="Berlin A.M."/>
            <person name="Chapman S.B."/>
            <person name="Dewar J."/>
            <person name="Goldberg J."/>
            <person name="Griggs A."/>
            <person name="Gujja S."/>
            <person name="Hansen M."/>
            <person name="Howarth C."/>
            <person name="Imamovic A."/>
            <person name="Larimer J."/>
            <person name="McCowan C."/>
            <person name="Murphy C."/>
            <person name="Pearson M."/>
            <person name="Priest M."/>
            <person name="Roberts A."/>
            <person name="Saif S."/>
            <person name="Shea T."/>
            <person name="Sykes S."/>
            <person name="Wortman J."/>
            <person name="Nusbaum C."/>
            <person name="Birren B."/>
        </authorList>
    </citation>
    <scope>NUCLEOTIDE SEQUENCE</scope>
    <source>
        <strain evidence="6">CBS 10117</strain>
    </source>
</reference>
<dbReference type="PANTHER" id="PTHR32183:SF6">
    <property type="entry name" value="CYSTEINE SULFINATE DESULFINASE_CYSTEINE DESULFURASE AND RELATED ENZYMES"/>
    <property type="match status" value="1"/>
</dbReference>
<dbReference type="RefSeq" id="XP_018266057.1">
    <property type="nucleotide sequence ID" value="XM_018403403.1"/>
</dbReference>
<dbReference type="SUPFAM" id="SSF53335">
    <property type="entry name" value="S-adenosyl-L-methionine-dependent methyltransferases"/>
    <property type="match status" value="1"/>
</dbReference>
<dbReference type="OrthoDB" id="276151at2759"/>
<keyword evidence="7" id="KW-1185">Reference proteome</keyword>
<evidence type="ECO:0000256" key="2">
    <source>
        <dbReference type="ARBA" id="ARBA00022603"/>
    </source>
</evidence>
<evidence type="ECO:0000313" key="6">
    <source>
        <dbReference type="EMBL" id="WWC57494.1"/>
    </source>
</evidence>
<evidence type="ECO:0000313" key="7">
    <source>
        <dbReference type="Proteomes" id="UP000078595"/>
    </source>
</evidence>
<dbReference type="InterPro" id="IPR029063">
    <property type="entry name" value="SAM-dependent_MTases_sf"/>
</dbReference>
<evidence type="ECO:0000313" key="5">
    <source>
        <dbReference type="EMBL" id="OBR88215.1"/>
    </source>
</evidence>
<gene>
    <name evidence="5" type="ORF">I303_00026</name>
    <name evidence="6" type="ORF">I303_100026</name>
</gene>
<dbReference type="PROSITE" id="PS51585">
    <property type="entry name" value="SAM_MT_TPMT"/>
    <property type="match status" value="1"/>
</dbReference>
<dbReference type="CDD" id="cd02440">
    <property type="entry name" value="AdoMet_MTases"/>
    <property type="match status" value="1"/>
</dbReference>
<dbReference type="KEGG" id="kdj:28963725"/>
<proteinExistence type="predicted"/>
<keyword evidence="4" id="KW-0949">S-adenosyl-L-methionine</keyword>
<keyword evidence="2" id="KW-0489">Methyltransferase</keyword>
<dbReference type="AlphaFoldDB" id="A0A1A6ADS4"/>
<dbReference type="PANTHER" id="PTHR32183">
    <property type="match status" value="1"/>
</dbReference>
<dbReference type="GeneID" id="28963725"/>
<protein>
    <recommendedName>
        <fullName evidence="8">Thiol methyltransferase 1</fullName>
    </recommendedName>
</protein>
<dbReference type="InterPro" id="IPR008854">
    <property type="entry name" value="TPMT"/>
</dbReference>
<accession>A0A1A6ADS4</accession>
<dbReference type="STRING" id="1296121.A0A1A6ADS4"/>
<keyword evidence="1" id="KW-0597">Phosphoprotein</keyword>
<dbReference type="EMBL" id="CP144530">
    <property type="protein sequence ID" value="WWC57494.1"/>
    <property type="molecule type" value="Genomic_DNA"/>
</dbReference>
<dbReference type="GO" id="GO:0032259">
    <property type="term" value="P:methylation"/>
    <property type="evidence" value="ECO:0007669"/>
    <property type="project" value="UniProtKB-KW"/>
</dbReference>
<evidence type="ECO:0000256" key="1">
    <source>
        <dbReference type="ARBA" id="ARBA00022553"/>
    </source>
</evidence>
<dbReference type="Pfam" id="PF05724">
    <property type="entry name" value="TPMT"/>
    <property type="match status" value="1"/>
</dbReference>
<dbReference type="GO" id="GO:0008757">
    <property type="term" value="F:S-adenosylmethionine-dependent methyltransferase activity"/>
    <property type="evidence" value="ECO:0007669"/>
    <property type="project" value="InterPro"/>
</dbReference>
<sequence length="210" mass="23668">MTDVGHDNAWEERWQEGRTGWDQSKSHLSLTSLLRSSLVDQLGIPRSGRALVPGCGTGYDVHTFASIGLDAVGMDLAPIGVEKAKMWLSQQAVTEGTAEVVCGDFFEYKTEDKYDLIYDYTFLCAIPPDLHVRWASQMRDLSASNASLITLMYPLPPTDNNPPPWPLTVEKYHQLLDTDWEIIWEKDVPVEERRTSGAKGGERIAVWKRK</sequence>
<reference evidence="5" key="1">
    <citation type="submission" date="2013-07" db="EMBL/GenBank/DDBJ databases">
        <title>The Genome Sequence of Cryptococcus dejecticola CBS10117.</title>
        <authorList>
            <consortium name="The Broad Institute Genome Sequencing Platform"/>
            <person name="Cuomo C."/>
            <person name="Litvintseva A."/>
            <person name="Chen Y."/>
            <person name="Heitman J."/>
            <person name="Sun S."/>
            <person name="Springer D."/>
            <person name="Dromer F."/>
            <person name="Young S.K."/>
            <person name="Zeng Q."/>
            <person name="Gargeya S."/>
            <person name="Fitzgerald M."/>
            <person name="Abouelleil A."/>
            <person name="Alvarado L."/>
            <person name="Berlin A.M."/>
            <person name="Chapman S.B."/>
            <person name="Dewar J."/>
            <person name="Goldberg J."/>
            <person name="Griggs A."/>
            <person name="Gujja S."/>
            <person name="Hansen M."/>
            <person name="Howarth C."/>
            <person name="Imamovic A."/>
            <person name="Larimer J."/>
            <person name="McCowan C."/>
            <person name="Murphy C."/>
            <person name="Pearson M."/>
            <person name="Priest M."/>
            <person name="Roberts A."/>
            <person name="Saif S."/>
            <person name="Shea T."/>
            <person name="Sykes S."/>
            <person name="Wortman J."/>
            <person name="Nusbaum C."/>
            <person name="Birren B."/>
        </authorList>
    </citation>
    <scope>NUCLEOTIDE SEQUENCE [LARGE SCALE GENOMIC DNA]</scope>
    <source>
        <strain evidence="5">CBS 10117</strain>
    </source>
</reference>
<reference evidence="6" key="3">
    <citation type="submission" date="2024-02" db="EMBL/GenBank/DDBJ databases">
        <title>Comparative genomics of Cryptococcus and Kwoniella reveals pathogenesis evolution and contrasting modes of karyotype evolution via chromosome fusion or intercentromeric recombination.</title>
        <authorList>
            <person name="Coelho M.A."/>
            <person name="David-Palma M."/>
            <person name="Shea T."/>
            <person name="Bowers K."/>
            <person name="McGinley-Smith S."/>
            <person name="Mohammad A.W."/>
            <person name="Gnirke A."/>
            <person name="Yurkov A.M."/>
            <person name="Nowrousian M."/>
            <person name="Sun S."/>
            <person name="Cuomo C.A."/>
            <person name="Heitman J."/>
        </authorList>
    </citation>
    <scope>NUCLEOTIDE SEQUENCE</scope>
    <source>
        <strain evidence="6">CBS 10117</strain>
    </source>
</reference>
<dbReference type="Gene3D" id="3.40.50.150">
    <property type="entry name" value="Vaccinia Virus protein VP39"/>
    <property type="match status" value="1"/>
</dbReference>
<name>A0A1A6ADS4_9TREE</name>
<dbReference type="Proteomes" id="UP000078595">
    <property type="component" value="Chromosome 1"/>
</dbReference>
<keyword evidence="3" id="KW-0808">Transferase</keyword>
<dbReference type="EMBL" id="KI894027">
    <property type="protein sequence ID" value="OBR88215.1"/>
    <property type="molecule type" value="Genomic_DNA"/>
</dbReference>